<dbReference type="EMBL" id="KZ857484">
    <property type="protein sequence ID" value="RDX42455.1"/>
    <property type="molecule type" value="Genomic_DNA"/>
</dbReference>
<feature type="compositionally biased region" description="Acidic residues" evidence="1">
    <location>
        <begin position="285"/>
        <end position="295"/>
    </location>
</feature>
<protein>
    <recommendedName>
        <fullName evidence="2">DUF7918 domain-containing protein</fullName>
    </recommendedName>
</protein>
<dbReference type="InterPro" id="IPR057678">
    <property type="entry name" value="DUF7918"/>
</dbReference>
<sequence length="356" mass="39121">MRTGSCEVWLTCEGQRLPEYCVETSKEGTITCFVPSEAGKEFKVYGQNDYDEVLALDIAFDGSWATSLRVKSGKRASRRGVRTSPTSGQPFQFSELVTTDEEDALERHDATSLGSIEVTGWRMRWDKTQETPRPAHKPAAFQPTGRVHERSKKAGTHCIALGAPFTTEPASLNRRWRAEWLDESPIVVFRFHYRPLALLQAQEIAPLSQPNALQSQPGASEPDANQRAASQSQSQPQGGASQSEPGPSRQRADRGSADLQAEGSRPAKRARIGSEDADTKPDVETPSEDDDEDELSTLRSSASALQGHLQQLMSKIDRMESKKTRKKARPRGVAKREEPAGVGFVSGEVVDLTLSD</sequence>
<reference evidence="3 4" key="1">
    <citation type="journal article" date="2018" name="Biotechnol. Biofuels">
        <title>Integrative visual omics of the white-rot fungus Polyporus brumalis exposes the biotechnological potential of its oxidative enzymes for delignifying raw plant biomass.</title>
        <authorList>
            <person name="Miyauchi S."/>
            <person name="Rancon A."/>
            <person name="Drula E."/>
            <person name="Hage H."/>
            <person name="Chaduli D."/>
            <person name="Favel A."/>
            <person name="Grisel S."/>
            <person name="Henrissat B."/>
            <person name="Herpoel-Gimbert I."/>
            <person name="Ruiz-Duenas F.J."/>
            <person name="Chevret D."/>
            <person name="Hainaut M."/>
            <person name="Lin J."/>
            <person name="Wang M."/>
            <person name="Pangilinan J."/>
            <person name="Lipzen A."/>
            <person name="Lesage-Meessen L."/>
            <person name="Navarro D."/>
            <person name="Riley R."/>
            <person name="Grigoriev I.V."/>
            <person name="Zhou S."/>
            <person name="Raouche S."/>
            <person name="Rosso M.N."/>
        </authorList>
    </citation>
    <scope>NUCLEOTIDE SEQUENCE [LARGE SCALE GENOMIC DNA]</scope>
    <source>
        <strain evidence="3 4">BRFM 1820</strain>
    </source>
</reference>
<proteinExistence type="predicted"/>
<feature type="region of interest" description="Disordered" evidence="1">
    <location>
        <begin position="313"/>
        <end position="339"/>
    </location>
</feature>
<name>A0A371CQ89_9APHY</name>
<feature type="compositionally biased region" description="Polar residues" evidence="1">
    <location>
        <begin position="209"/>
        <end position="218"/>
    </location>
</feature>
<dbReference type="Proteomes" id="UP000256964">
    <property type="component" value="Unassembled WGS sequence"/>
</dbReference>
<dbReference type="AlphaFoldDB" id="A0A371CQ89"/>
<evidence type="ECO:0000259" key="2">
    <source>
        <dbReference type="Pfam" id="PF25534"/>
    </source>
</evidence>
<feature type="compositionally biased region" description="Basic and acidic residues" evidence="1">
    <location>
        <begin position="272"/>
        <end position="283"/>
    </location>
</feature>
<dbReference type="OrthoDB" id="3237202at2759"/>
<evidence type="ECO:0000256" key="1">
    <source>
        <dbReference type="SAM" id="MobiDB-lite"/>
    </source>
</evidence>
<keyword evidence="4" id="KW-1185">Reference proteome</keyword>
<evidence type="ECO:0000313" key="3">
    <source>
        <dbReference type="EMBL" id="RDX42455.1"/>
    </source>
</evidence>
<dbReference type="Pfam" id="PF25534">
    <property type="entry name" value="DUF7918"/>
    <property type="match status" value="1"/>
</dbReference>
<dbReference type="PANTHER" id="PTHR36223:SF1">
    <property type="entry name" value="TRANSCRIPTION ELONGATION FACTOR EAF N-TERMINAL DOMAIN-CONTAINING PROTEIN"/>
    <property type="match status" value="1"/>
</dbReference>
<accession>A0A371CQ89</accession>
<dbReference type="PANTHER" id="PTHR36223">
    <property type="entry name" value="BETA-LACTAMASE-TYPE TRANSPEPTIDASE FOLD DOMAIN CONTAINING PROTEIN"/>
    <property type="match status" value="1"/>
</dbReference>
<organism evidence="3 4">
    <name type="scientific">Lentinus brumalis</name>
    <dbReference type="NCBI Taxonomy" id="2498619"/>
    <lineage>
        <taxon>Eukaryota</taxon>
        <taxon>Fungi</taxon>
        <taxon>Dikarya</taxon>
        <taxon>Basidiomycota</taxon>
        <taxon>Agaricomycotina</taxon>
        <taxon>Agaricomycetes</taxon>
        <taxon>Polyporales</taxon>
        <taxon>Polyporaceae</taxon>
        <taxon>Lentinus</taxon>
    </lineage>
</organism>
<feature type="compositionally biased region" description="Basic residues" evidence="1">
    <location>
        <begin position="323"/>
        <end position="333"/>
    </location>
</feature>
<feature type="domain" description="DUF7918" evidence="2">
    <location>
        <begin position="6"/>
        <end position="206"/>
    </location>
</feature>
<feature type="region of interest" description="Disordered" evidence="1">
    <location>
        <begin position="128"/>
        <end position="153"/>
    </location>
</feature>
<feature type="region of interest" description="Disordered" evidence="1">
    <location>
        <begin position="209"/>
        <end position="299"/>
    </location>
</feature>
<gene>
    <name evidence="3" type="ORF">OH76DRAFT_1411133</name>
</gene>
<feature type="compositionally biased region" description="Low complexity" evidence="1">
    <location>
        <begin position="226"/>
        <end position="248"/>
    </location>
</feature>
<evidence type="ECO:0000313" key="4">
    <source>
        <dbReference type="Proteomes" id="UP000256964"/>
    </source>
</evidence>